<dbReference type="InterPro" id="IPR035959">
    <property type="entry name" value="RutC-like_sf"/>
</dbReference>
<dbReference type="InterPro" id="IPR006175">
    <property type="entry name" value="YjgF/YER057c/UK114"/>
</dbReference>
<name>A0A0P1EC53_9RHOB</name>
<dbReference type="RefSeq" id="WP_082637025.1">
    <property type="nucleotide sequence ID" value="NZ_CYPU01000022.1"/>
</dbReference>
<sequence>MIRRYSFPEGHWNWPVKLTHHHAVRAGDMVFTGGQVDLDSLGTVRNIGDLDAQVRNSMAYMLDLLTDLSVDFTDLVRLVVYYVGDAADEARLLNLLADIIGHEVKPVVNLINLPELCYPDMLCEIEGVAMRAPDGSALPRQNYHLDAQSPLPEAFSHVVTCSDMIFTGDITARSADGSVTHAGDIVAQTRLMMERLSRALQAAGAGMQDVVKVNTFYLGDGTAEDWEVSARIRADYFPDPGPAPTGIPAPSFPHDGLTTRIAATACAPGARRIRHAWPDGHWNWTTALPYKHGVGSGQLIHVGGQVALDTQAKVLEPGDMVAQTRIAMENVARVLDEFGATLDDVVKVTTFYQGSASAEALHENLLIRSNSYTAPGPATTGIPVPNLAYEDMVIEIEVIAMLENHMEV</sequence>
<evidence type="ECO:0000313" key="2">
    <source>
        <dbReference type="Proteomes" id="UP000050783"/>
    </source>
</evidence>
<dbReference type="Proteomes" id="UP000050783">
    <property type="component" value="Unassembled WGS sequence"/>
</dbReference>
<dbReference type="Gene3D" id="3.30.1330.40">
    <property type="entry name" value="RutC-like"/>
    <property type="match status" value="3"/>
</dbReference>
<dbReference type="AlphaFoldDB" id="A0A0P1EC53"/>
<dbReference type="SUPFAM" id="SSF55298">
    <property type="entry name" value="YjgF-like"/>
    <property type="match status" value="3"/>
</dbReference>
<dbReference type="OrthoDB" id="7696925at2"/>
<accession>A0A0P1EC53</accession>
<dbReference type="GO" id="GO:0016787">
    <property type="term" value="F:hydrolase activity"/>
    <property type="evidence" value="ECO:0007669"/>
    <property type="project" value="UniProtKB-KW"/>
</dbReference>
<reference evidence="1 2" key="1">
    <citation type="submission" date="2015-09" db="EMBL/GenBank/DDBJ databases">
        <authorList>
            <consortium name="Swine Surveillance"/>
        </authorList>
    </citation>
    <scope>NUCLEOTIDE SEQUENCE [LARGE SCALE GENOMIC DNA]</scope>
    <source>
        <strain evidence="1 2">CECT 4292</strain>
    </source>
</reference>
<dbReference type="PANTHER" id="PTHR43857">
    <property type="entry name" value="BLR7761 PROTEIN"/>
    <property type="match status" value="1"/>
</dbReference>
<dbReference type="CDD" id="cd00448">
    <property type="entry name" value="YjgF_YER057c_UK114_family"/>
    <property type="match status" value="3"/>
</dbReference>
<dbReference type="PANTHER" id="PTHR43857:SF1">
    <property type="entry name" value="YJGH FAMILY PROTEIN"/>
    <property type="match status" value="1"/>
</dbReference>
<dbReference type="EC" id="3.5.4.-" evidence="1"/>
<keyword evidence="1" id="KW-0378">Hydrolase</keyword>
<gene>
    <name evidence="1" type="primary">yabJ_2</name>
    <name evidence="1" type="ORF">RUA4292_01331</name>
</gene>
<proteinExistence type="predicted"/>
<dbReference type="EMBL" id="CYPU01000022">
    <property type="protein sequence ID" value="CUH47163.1"/>
    <property type="molecule type" value="Genomic_DNA"/>
</dbReference>
<dbReference type="STRING" id="81569.RUM4293_03407"/>
<evidence type="ECO:0000313" key="1">
    <source>
        <dbReference type="EMBL" id="CUH47163.1"/>
    </source>
</evidence>
<dbReference type="Pfam" id="PF01042">
    <property type="entry name" value="Ribonuc_L-PSP"/>
    <property type="match status" value="3"/>
</dbReference>
<protein>
    <submittedName>
        <fullName evidence="1">Enamine/imine deaminase</fullName>
        <ecNumber evidence="1">3.5.4.-</ecNumber>
    </submittedName>
</protein>
<dbReference type="GeneID" id="55492590"/>
<organism evidence="1 2">
    <name type="scientific">Ruegeria atlantica</name>
    <dbReference type="NCBI Taxonomy" id="81569"/>
    <lineage>
        <taxon>Bacteria</taxon>
        <taxon>Pseudomonadati</taxon>
        <taxon>Pseudomonadota</taxon>
        <taxon>Alphaproteobacteria</taxon>
        <taxon>Rhodobacterales</taxon>
        <taxon>Roseobacteraceae</taxon>
        <taxon>Ruegeria</taxon>
    </lineage>
</organism>